<dbReference type="PANTHER" id="PTHR24201:SF2">
    <property type="entry name" value="ANKYRIN REPEAT DOMAIN-CONTAINING PROTEIN 42"/>
    <property type="match status" value="1"/>
</dbReference>
<name>A0A2U0SAH4_9SPHN</name>
<proteinExistence type="predicted"/>
<dbReference type="InterPro" id="IPR050776">
    <property type="entry name" value="Ank_Repeat/CDKN_Inhibitor"/>
</dbReference>
<evidence type="ECO:0000256" key="1">
    <source>
        <dbReference type="ARBA" id="ARBA00022737"/>
    </source>
</evidence>
<dbReference type="InterPro" id="IPR036770">
    <property type="entry name" value="Ankyrin_rpt-contain_sf"/>
</dbReference>
<feature type="chain" id="PRO_5015761667" evidence="3">
    <location>
        <begin position="24"/>
        <end position="306"/>
    </location>
</feature>
<dbReference type="EMBL" id="QENQ01000001">
    <property type="protein sequence ID" value="PVX28378.1"/>
    <property type="molecule type" value="Genomic_DNA"/>
</dbReference>
<keyword evidence="5" id="KW-1185">Reference proteome</keyword>
<dbReference type="OrthoDB" id="7543799at2"/>
<evidence type="ECO:0000256" key="3">
    <source>
        <dbReference type="SAM" id="SignalP"/>
    </source>
</evidence>
<dbReference type="PANTHER" id="PTHR24201">
    <property type="entry name" value="ANK_REP_REGION DOMAIN-CONTAINING PROTEIN"/>
    <property type="match status" value="1"/>
</dbReference>
<gene>
    <name evidence="4" type="ORF">DD559_02675</name>
</gene>
<accession>A0A2U0SAH4</accession>
<dbReference type="Gene3D" id="1.25.40.20">
    <property type="entry name" value="Ankyrin repeat-containing domain"/>
    <property type="match status" value="1"/>
</dbReference>
<dbReference type="AlphaFoldDB" id="A0A2U0SAH4"/>
<dbReference type="SUPFAM" id="SSF48403">
    <property type="entry name" value="Ankyrin repeat"/>
    <property type="match status" value="1"/>
</dbReference>
<reference evidence="4 5" key="1">
    <citation type="submission" date="2018-05" db="EMBL/GenBank/DDBJ databases">
        <title>Description of Sphingomonas pokkalii sp nov, isolated from the rhizosphere of saline tolerant pokkali rice and its draft genome analysis.</title>
        <authorList>
            <person name="Menon R."/>
            <person name="Kumari S."/>
            <person name="Rameshkumar N."/>
        </authorList>
    </citation>
    <scope>NUCLEOTIDE SEQUENCE [LARGE SCALE GENOMIC DNA]</scope>
    <source>
        <strain evidence="4 5">L3B27</strain>
    </source>
</reference>
<comment type="caution">
    <text evidence="4">The sequence shown here is derived from an EMBL/GenBank/DDBJ whole genome shotgun (WGS) entry which is preliminary data.</text>
</comment>
<evidence type="ECO:0000313" key="5">
    <source>
        <dbReference type="Proteomes" id="UP000245890"/>
    </source>
</evidence>
<dbReference type="RefSeq" id="WP_116467828.1">
    <property type="nucleotide sequence ID" value="NZ_QENQ01000001.1"/>
</dbReference>
<dbReference type="Proteomes" id="UP000245890">
    <property type="component" value="Unassembled WGS sequence"/>
</dbReference>
<sequence length="306" mass="32152">MTRRFRILAALMLAAAPTGGCMAAEPTCYTKRAAVVLPDRTRVLTHLSNGTAGRALAEAIFDGRVEEAQAMLARDPRLIGTAVVDDPKIPQPPAGRYGDLLTFAVARCDADAVTMLFAAGMPKDGVKPGAALSLAILADSPAIAEQLLSAGAAPDPQAKGSQSPMRSAITFGHLGGVMTLLRHGADPRRADAFGIDPVRIAMDAEQAEIAELLIEKGGTLWSVADDGSMAAHALLETPVIFTSPEMLAARTRLVERARKAGLGWPPPDRATVKQQVASGAWPTPAMTRAGMTIAPPVLERLRADKR</sequence>
<keyword evidence="1" id="KW-0677">Repeat</keyword>
<organism evidence="4 5">
    <name type="scientific">Sphingomonas pokkalii</name>
    <dbReference type="NCBI Taxonomy" id="2175090"/>
    <lineage>
        <taxon>Bacteria</taxon>
        <taxon>Pseudomonadati</taxon>
        <taxon>Pseudomonadota</taxon>
        <taxon>Alphaproteobacteria</taxon>
        <taxon>Sphingomonadales</taxon>
        <taxon>Sphingomonadaceae</taxon>
        <taxon>Sphingomonas</taxon>
    </lineage>
</organism>
<keyword evidence="3" id="KW-0732">Signal</keyword>
<keyword evidence="2" id="KW-0040">ANK repeat</keyword>
<protein>
    <submittedName>
        <fullName evidence="4">Uncharacterized protein</fullName>
    </submittedName>
</protein>
<evidence type="ECO:0000256" key="2">
    <source>
        <dbReference type="ARBA" id="ARBA00023043"/>
    </source>
</evidence>
<evidence type="ECO:0000313" key="4">
    <source>
        <dbReference type="EMBL" id="PVX28378.1"/>
    </source>
</evidence>
<feature type="signal peptide" evidence="3">
    <location>
        <begin position="1"/>
        <end position="23"/>
    </location>
</feature>